<dbReference type="EMBL" id="JASPKY010000349">
    <property type="protein sequence ID" value="KAK9704487.1"/>
    <property type="molecule type" value="Genomic_DNA"/>
</dbReference>
<evidence type="ECO:0000313" key="5">
    <source>
        <dbReference type="Proteomes" id="UP001458880"/>
    </source>
</evidence>
<evidence type="ECO:0000313" key="4">
    <source>
        <dbReference type="EMBL" id="KAK9704487.1"/>
    </source>
</evidence>
<dbReference type="PANTHER" id="PTHR19232">
    <property type="entry name" value="CENTROCORTIN FAMILY MEMBER"/>
    <property type="match status" value="1"/>
</dbReference>
<gene>
    <name evidence="4" type="ORF">QE152_g27850</name>
</gene>
<evidence type="ECO:0000256" key="1">
    <source>
        <dbReference type="ARBA" id="ARBA00009019"/>
    </source>
</evidence>
<protein>
    <recommendedName>
        <fullName evidence="6">Cerebellar degeneration-related protein 2-like</fullName>
    </recommendedName>
</protein>
<comment type="similarity">
    <text evidence="1">Belongs to the CDR2 family.</text>
</comment>
<dbReference type="Proteomes" id="UP001458880">
    <property type="component" value="Unassembled WGS sequence"/>
</dbReference>
<keyword evidence="2 3" id="KW-0175">Coiled coil</keyword>
<dbReference type="InterPro" id="IPR026079">
    <property type="entry name" value="CDR2"/>
</dbReference>
<reference evidence="4 5" key="1">
    <citation type="journal article" date="2024" name="BMC Genomics">
        <title>De novo assembly and annotation of Popillia japonica's genome with initial clues to its potential as an invasive pest.</title>
        <authorList>
            <person name="Cucini C."/>
            <person name="Boschi S."/>
            <person name="Funari R."/>
            <person name="Cardaioli E."/>
            <person name="Iannotti N."/>
            <person name="Marturano G."/>
            <person name="Paoli F."/>
            <person name="Bruttini M."/>
            <person name="Carapelli A."/>
            <person name="Frati F."/>
            <person name="Nardi F."/>
        </authorList>
    </citation>
    <scope>NUCLEOTIDE SEQUENCE [LARGE SCALE GENOMIC DNA]</scope>
    <source>
        <strain evidence="4">DMR45628</strain>
    </source>
</reference>
<evidence type="ECO:0000256" key="2">
    <source>
        <dbReference type="ARBA" id="ARBA00023054"/>
    </source>
</evidence>
<comment type="caution">
    <text evidence="4">The sequence shown here is derived from an EMBL/GenBank/DDBJ whole genome shotgun (WGS) entry which is preliminary data.</text>
</comment>
<dbReference type="PANTHER" id="PTHR19232:SF7">
    <property type="entry name" value="CENTROCORTIN, ISOFORM A"/>
    <property type="match status" value="1"/>
</dbReference>
<keyword evidence="5" id="KW-1185">Reference proteome</keyword>
<evidence type="ECO:0000256" key="3">
    <source>
        <dbReference type="SAM" id="Coils"/>
    </source>
</evidence>
<accession>A0AAW1JKY4</accession>
<proteinExistence type="inferred from homology"/>
<dbReference type="AlphaFoldDB" id="A0AAW1JKY4"/>
<feature type="coiled-coil region" evidence="3">
    <location>
        <begin position="36"/>
        <end position="63"/>
    </location>
</feature>
<organism evidence="4 5">
    <name type="scientific">Popillia japonica</name>
    <name type="common">Japanese beetle</name>
    <dbReference type="NCBI Taxonomy" id="7064"/>
    <lineage>
        <taxon>Eukaryota</taxon>
        <taxon>Metazoa</taxon>
        <taxon>Ecdysozoa</taxon>
        <taxon>Arthropoda</taxon>
        <taxon>Hexapoda</taxon>
        <taxon>Insecta</taxon>
        <taxon>Pterygota</taxon>
        <taxon>Neoptera</taxon>
        <taxon>Endopterygota</taxon>
        <taxon>Coleoptera</taxon>
        <taxon>Polyphaga</taxon>
        <taxon>Scarabaeiformia</taxon>
        <taxon>Scarabaeidae</taxon>
        <taxon>Rutelinae</taxon>
        <taxon>Popillia</taxon>
    </lineage>
</organism>
<sequence>MGDTPQTMNSLDCWDYTMELECLQGNQDLQLAAELGKTLLERNKELENSLKQQQNIIDDQTQEIEV</sequence>
<evidence type="ECO:0008006" key="6">
    <source>
        <dbReference type="Google" id="ProtNLM"/>
    </source>
</evidence>
<name>A0AAW1JKY4_POPJA</name>